<dbReference type="PRINTS" id="PR00295">
    <property type="entry name" value="STEFINA"/>
</dbReference>
<dbReference type="FunFam" id="3.10.450.10:FF:000001">
    <property type="entry name" value="Cystatin-A"/>
    <property type="match status" value="1"/>
</dbReference>
<dbReference type="InterPro" id="IPR000010">
    <property type="entry name" value="Cystatin_dom"/>
</dbReference>
<dbReference type="AlphaFoldDB" id="B8Y627"/>
<dbReference type="PANTHER" id="PTHR11414">
    <property type="entry name" value="CYSTATIN FAMILY MEMBER"/>
    <property type="match status" value="1"/>
</dbReference>
<dbReference type="PANTHER" id="PTHR11414:SF20">
    <property type="entry name" value="CYSTATIN-A"/>
    <property type="match status" value="1"/>
</dbReference>
<dbReference type="GO" id="GO:0004869">
    <property type="term" value="F:cysteine-type endopeptidase inhibitor activity"/>
    <property type="evidence" value="ECO:0007669"/>
    <property type="project" value="UniProtKB-KW"/>
</dbReference>
<accession>B8Y627</accession>
<evidence type="ECO:0000256" key="4">
    <source>
        <dbReference type="ARBA" id="ARBA00022690"/>
    </source>
</evidence>
<proteinExistence type="evidence at transcript level"/>
<keyword evidence="4" id="KW-0646">Protease inhibitor</keyword>
<dbReference type="Pfam" id="PF00031">
    <property type="entry name" value="Cystatin"/>
    <property type="match status" value="1"/>
</dbReference>
<comment type="subcellular location">
    <subcellularLocation>
        <location evidence="1">Cytoplasm</location>
    </subcellularLocation>
</comment>
<dbReference type="InterPro" id="IPR046350">
    <property type="entry name" value="Cystatin_sf"/>
</dbReference>
<evidence type="ECO:0000256" key="3">
    <source>
        <dbReference type="ARBA" id="ARBA00022490"/>
    </source>
</evidence>
<name>B8Y627_PERAI</name>
<dbReference type="Gene3D" id="3.10.450.10">
    <property type="match status" value="1"/>
</dbReference>
<protein>
    <submittedName>
        <fullName evidence="7">Cystatin B</fullName>
    </submittedName>
</protein>
<dbReference type="GO" id="GO:0005829">
    <property type="term" value="C:cytosol"/>
    <property type="evidence" value="ECO:0007669"/>
    <property type="project" value="TreeGrafter"/>
</dbReference>
<keyword evidence="5" id="KW-0789">Thiol protease inhibitor</keyword>
<sequence length="100" mass="11010">MMSGGLGPTLPADPETQVICDEVKNQLEGEVGRNFAEYNAILFRSQVVAGTVLFIKVHVGHADYIHIRIFIPLPGPGKTSLGGYQLHKTKDDPIKYFNNN</sequence>
<keyword evidence="3" id="KW-0963">Cytoplasm</keyword>
<organism evidence="7">
    <name type="scientific">Perinereis aibuhitensis</name>
    <name type="common">Korean lugworm</name>
    <name type="synonym">Nereis aibuhitensis</name>
    <dbReference type="NCBI Taxonomy" id="126650"/>
    <lineage>
        <taxon>Eukaryota</taxon>
        <taxon>Metazoa</taxon>
        <taxon>Spiralia</taxon>
        <taxon>Lophotrochozoa</taxon>
        <taxon>Annelida</taxon>
        <taxon>Polychaeta</taxon>
        <taxon>Errantia</taxon>
        <taxon>Phyllodocida</taxon>
        <taxon>Nereididae</taxon>
        <taxon>Perinereis</taxon>
    </lineage>
</organism>
<evidence type="ECO:0000256" key="2">
    <source>
        <dbReference type="ARBA" id="ARBA00009403"/>
    </source>
</evidence>
<dbReference type="EMBL" id="FJ485939">
    <property type="protein sequence ID" value="ACL12062.1"/>
    <property type="molecule type" value="mRNA"/>
</dbReference>
<reference evidence="7" key="1">
    <citation type="submission" date="2008-11" db="EMBL/GenBank/DDBJ databases">
        <title>Cystatin B from Perinereis aibuhitensis Grube.</title>
        <authorList>
            <person name="Du G."/>
            <person name="Li R."/>
        </authorList>
    </citation>
    <scope>NUCLEOTIDE SEQUENCE</scope>
</reference>
<dbReference type="PROSITE" id="PS00287">
    <property type="entry name" value="CYSTATIN"/>
    <property type="match status" value="1"/>
</dbReference>
<dbReference type="InterPro" id="IPR001713">
    <property type="entry name" value="Prot_inh_stefin"/>
</dbReference>
<dbReference type="SUPFAM" id="SSF54403">
    <property type="entry name" value="Cystatin/monellin"/>
    <property type="match status" value="1"/>
</dbReference>
<dbReference type="InterPro" id="IPR018073">
    <property type="entry name" value="Prot_inh_cystat_CS"/>
</dbReference>
<evidence type="ECO:0000313" key="7">
    <source>
        <dbReference type="EMBL" id="ACL12062.1"/>
    </source>
</evidence>
<feature type="domain" description="Cystatin" evidence="6">
    <location>
        <begin position="4"/>
        <end position="90"/>
    </location>
</feature>
<comment type="similarity">
    <text evidence="2">Belongs to the cystatin family.</text>
</comment>
<evidence type="ECO:0000259" key="6">
    <source>
        <dbReference type="Pfam" id="PF00031"/>
    </source>
</evidence>
<evidence type="ECO:0000256" key="5">
    <source>
        <dbReference type="ARBA" id="ARBA00022704"/>
    </source>
</evidence>
<evidence type="ECO:0000256" key="1">
    <source>
        <dbReference type="ARBA" id="ARBA00004496"/>
    </source>
</evidence>